<protein>
    <recommendedName>
        <fullName evidence="7">Insulinase family protein</fullName>
    </recommendedName>
</protein>
<dbReference type="AlphaFoldDB" id="A0A0K1E7Q2"/>
<gene>
    <name evidence="5" type="ORF">CMC5_010160</name>
</gene>
<feature type="region of interest" description="Disordered" evidence="2">
    <location>
        <begin position="487"/>
        <end position="507"/>
    </location>
</feature>
<dbReference type="Gene3D" id="3.30.830.10">
    <property type="entry name" value="Metalloenzyme, LuxS/M16 peptidase-like"/>
    <property type="match status" value="2"/>
</dbReference>
<dbReference type="KEGG" id="ccro:CMC5_010160"/>
<dbReference type="PATRIC" id="fig|52.7.peg.1088"/>
<name>A0A0K1E7Q2_CHOCO</name>
<dbReference type="PANTHER" id="PTHR11851">
    <property type="entry name" value="METALLOPROTEASE"/>
    <property type="match status" value="1"/>
</dbReference>
<dbReference type="InterPro" id="IPR007863">
    <property type="entry name" value="Peptidase_M16_C"/>
</dbReference>
<dbReference type="InterPro" id="IPR011249">
    <property type="entry name" value="Metalloenz_LuxS/M16"/>
</dbReference>
<evidence type="ECO:0000313" key="5">
    <source>
        <dbReference type="EMBL" id="AKT36895.1"/>
    </source>
</evidence>
<evidence type="ECO:0000313" key="6">
    <source>
        <dbReference type="Proteomes" id="UP000067626"/>
    </source>
</evidence>
<organism evidence="5 6">
    <name type="scientific">Chondromyces crocatus</name>
    <dbReference type="NCBI Taxonomy" id="52"/>
    <lineage>
        <taxon>Bacteria</taxon>
        <taxon>Pseudomonadati</taxon>
        <taxon>Myxococcota</taxon>
        <taxon>Polyangia</taxon>
        <taxon>Polyangiales</taxon>
        <taxon>Polyangiaceae</taxon>
        <taxon>Chondromyces</taxon>
    </lineage>
</organism>
<dbReference type="GO" id="GO:0046872">
    <property type="term" value="F:metal ion binding"/>
    <property type="evidence" value="ECO:0007669"/>
    <property type="project" value="InterPro"/>
</dbReference>
<dbReference type="Pfam" id="PF05193">
    <property type="entry name" value="Peptidase_M16_C"/>
    <property type="match status" value="1"/>
</dbReference>
<feature type="domain" description="Peptidase M16 C-terminal" evidence="4">
    <location>
        <begin position="264"/>
        <end position="431"/>
    </location>
</feature>
<dbReference type="Pfam" id="PF00675">
    <property type="entry name" value="Peptidase_M16"/>
    <property type="match status" value="1"/>
</dbReference>
<evidence type="ECO:0000259" key="4">
    <source>
        <dbReference type="Pfam" id="PF05193"/>
    </source>
</evidence>
<evidence type="ECO:0000256" key="1">
    <source>
        <dbReference type="ARBA" id="ARBA00007261"/>
    </source>
</evidence>
<dbReference type="InterPro" id="IPR050361">
    <property type="entry name" value="MPP/UQCRC_Complex"/>
</dbReference>
<dbReference type="STRING" id="52.CMC5_010160"/>
<evidence type="ECO:0008006" key="7">
    <source>
        <dbReference type="Google" id="ProtNLM"/>
    </source>
</evidence>
<sequence length="507" mass="53069">MLGERRRRATLRPAAASCYRARVRVWRPRSTGFRVLGAAMVSFGLVVGARVAVAQAPAADVDEGRERARQGAGGPAWKLPALRERLDNGLRVVMSVDHGAPTVAVVVTYGAGAADEPLGRGGVARLVEGLMAEGSPALSAGGRGRLVAARGGRTSTLRSPDLTAHGVELPSGELGFALWLEAERMRAIEVDENALARERRTALAEVLAPGGFGGRGGRDGEEALASALDALVFQGHWPYAHGRQGTAEALGRVEVGWAKEQLALYGPERAVLSVVGDFEPAKAMDLVRRYFGAIAARGNAAGELPPRKEALAAQEGPRRGGLHGRGVGTPGVVFGWATPSAQHADGLVLEVTAAVLGGGEGSRLHRLLVVERGVALEVRADVARRRGPGLFSLRVRLSGKAKPGDVEKLVEGEIASLAARGPSEVELTRARAWAAGSRLVGMQSSGARAMRLGEAEQLLGDAALLEGEPARLQAVRGDEVQRVTREHLGASRRSGLEVRSVAGEEGP</sequence>
<dbReference type="PANTHER" id="PTHR11851:SF49">
    <property type="entry name" value="MITOCHONDRIAL-PROCESSING PEPTIDASE SUBUNIT ALPHA"/>
    <property type="match status" value="1"/>
</dbReference>
<evidence type="ECO:0000259" key="3">
    <source>
        <dbReference type="Pfam" id="PF00675"/>
    </source>
</evidence>
<proteinExistence type="inferred from homology"/>
<dbReference type="Proteomes" id="UP000067626">
    <property type="component" value="Chromosome"/>
</dbReference>
<keyword evidence="6" id="KW-1185">Reference proteome</keyword>
<accession>A0A0K1E7Q2</accession>
<dbReference type="EMBL" id="CP012159">
    <property type="protein sequence ID" value="AKT36895.1"/>
    <property type="molecule type" value="Genomic_DNA"/>
</dbReference>
<comment type="similarity">
    <text evidence="1">Belongs to the peptidase M16 family.</text>
</comment>
<dbReference type="SUPFAM" id="SSF63411">
    <property type="entry name" value="LuxS/MPP-like metallohydrolase"/>
    <property type="match status" value="2"/>
</dbReference>
<evidence type="ECO:0000256" key="2">
    <source>
        <dbReference type="SAM" id="MobiDB-lite"/>
    </source>
</evidence>
<reference evidence="5 6" key="1">
    <citation type="submission" date="2015-07" db="EMBL/GenBank/DDBJ databases">
        <title>Genome analysis of myxobacterium Chondromyces crocatus Cm c5 reveals a high potential for natural compound synthesis and the genetic basis for the loss of fruiting body formation.</title>
        <authorList>
            <person name="Zaburannyi N."/>
            <person name="Bunk B."/>
            <person name="Maier J."/>
            <person name="Overmann J."/>
            <person name="Mueller R."/>
        </authorList>
    </citation>
    <scope>NUCLEOTIDE SEQUENCE [LARGE SCALE GENOMIC DNA]</scope>
    <source>
        <strain evidence="5 6">Cm c5</strain>
    </source>
</reference>
<feature type="domain" description="Peptidase M16 N-terminal" evidence="3">
    <location>
        <begin position="91"/>
        <end position="206"/>
    </location>
</feature>
<dbReference type="InterPro" id="IPR011765">
    <property type="entry name" value="Pept_M16_N"/>
</dbReference>